<dbReference type="EMBL" id="JACGCI010000106">
    <property type="protein sequence ID" value="KAF6745409.1"/>
    <property type="molecule type" value="Genomic_DNA"/>
</dbReference>
<evidence type="ECO:0000256" key="15">
    <source>
        <dbReference type="ARBA" id="ARBA00024015"/>
    </source>
</evidence>
<dbReference type="PANTHER" id="PTHR32523:SF8">
    <property type="entry name" value="DOLICHOL KINASE"/>
    <property type="match status" value="1"/>
</dbReference>
<evidence type="ECO:0000256" key="3">
    <source>
        <dbReference type="ARBA" id="ARBA00010794"/>
    </source>
</evidence>
<evidence type="ECO:0000256" key="9">
    <source>
        <dbReference type="ARBA" id="ARBA00022771"/>
    </source>
</evidence>
<evidence type="ECO:0000256" key="7">
    <source>
        <dbReference type="ARBA" id="ARBA00022692"/>
    </source>
</evidence>
<keyword evidence="14" id="KW-0472">Membrane</keyword>
<dbReference type="GO" id="GO:0010276">
    <property type="term" value="F:phytol kinase activity"/>
    <property type="evidence" value="ECO:0007669"/>
    <property type="project" value="UniProtKB-EC"/>
</dbReference>
<name>A0A8H6HEI9_9AGAR</name>
<dbReference type="InterPro" id="IPR002893">
    <property type="entry name" value="Znf_MYND"/>
</dbReference>
<comment type="subcellular location">
    <subcellularLocation>
        <location evidence="1">Membrane</location>
        <topology evidence="1">Multi-pass membrane protein</topology>
    </subcellularLocation>
    <subcellularLocation>
        <location evidence="2">Plastid</location>
        <location evidence="2">Chloroplast</location>
    </subcellularLocation>
</comment>
<evidence type="ECO:0000256" key="1">
    <source>
        <dbReference type="ARBA" id="ARBA00004141"/>
    </source>
</evidence>
<accession>A0A8H6HEI9</accession>
<dbReference type="Gene3D" id="6.10.140.2220">
    <property type="match status" value="1"/>
</dbReference>
<dbReference type="SUPFAM" id="SSF144232">
    <property type="entry name" value="HIT/MYND zinc finger-like"/>
    <property type="match status" value="1"/>
</dbReference>
<keyword evidence="7" id="KW-0812">Transmembrane</keyword>
<evidence type="ECO:0000313" key="20">
    <source>
        <dbReference type="EMBL" id="KAF6745409.1"/>
    </source>
</evidence>
<evidence type="ECO:0000259" key="19">
    <source>
        <dbReference type="PROSITE" id="PS50865"/>
    </source>
</evidence>
<evidence type="ECO:0000256" key="6">
    <source>
        <dbReference type="ARBA" id="ARBA00022679"/>
    </source>
</evidence>
<keyword evidence="5" id="KW-0934">Plastid</keyword>
<evidence type="ECO:0000256" key="4">
    <source>
        <dbReference type="ARBA" id="ARBA00022528"/>
    </source>
</evidence>
<evidence type="ECO:0000256" key="14">
    <source>
        <dbReference type="ARBA" id="ARBA00023136"/>
    </source>
</evidence>
<reference evidence="20 21" key="1">
    <citation type="submission" date="2020-07" db="EMBL/GenBank/DDBJ databases">
        <title>Comparative genomics of pyrophilous fungi reveals a link between fire events and developmental genes.</title>
        <authorList>
            <consortium name="DOE Joint Genome Institute"/>
            <person name="Steindorff A.S."/>
            <person name="Carver A."/>
            <person name="Calhoun S."/>
            <person name="Stillman K."/>
            <person name="Liu H."/>
            <person name="Lipzen A."/>
            <person name="Pangilinan J."/>
            <person name="Labutti K."/>
            <person name="Bruns T.D."/>
            <person name="Grigoriev I.V."/>
        </authorList>
    </citation>
    <scope>NUCLEOTIDE SEQUENCE [LARGE SCALE GENOMIC DNA]</scope>
    <source>
        <strain evidence="20 21">CBS 144469</strain>
    </source>
</reference>
<evidence type="ECO:0000256" key="2">
    <source>
        <dbReference type="ARBA" id="ARBA00004229"/>
    </source>
</evidence>
<evidence type="ECO:0000256" key="8">
    <source>
        <dbReference type="ARBA" id="ARBA00022723"/>
    </source>
</evidence>
<protein>
    <recommendedName>
        <fullName evidence="16">phytol kinase</fullName>
        <ecNumber evidence="16">2.7.1.182</ecNumber>
    </recommendedName>
</protein>
<keyword evidence="10" id="KW-0418">Kinase</keyword>
<keyword evidence="8" id="KW-0479">Metal-binding</keyword>
<comment type="similarity">
    <text evidence="3">Belongs to the polyprenol kinase family.</text>
</comment>
<comment type="catalytic activity">
    <reaction evidence="17">
        <text>phytol + CTP = phytyl phosphate + CDP + H(+)</text>
        <dbReference type="Rhea" id="RHEA:38055"/>
        <dbReference type="ChEBI" id="CHEBI:15378"/>
        <dbReference type="ChEBI" id="CHEBI:17327"/>
        <dbReference type="ChEBI" id="CHEBI:37563"/>
        <dbReference type="ChEBI" id="CHEBI:58069"/>
        <dbReference type="ChEBI" id="CHEBI:75483"/>
        <dbReference type="EC" id="2.7.1.182"/>
    </reaction>
</comment>
<keyword evidence="21" id="KW-1185">Reference proteome</keyword>
<dbReference type="Proteomes" id="UP000521943">
    <property type="component" value="Unassembled WGS sequence"/>
</dbReference>
<proteinExistence type="inferred from homology"/>
<evidence type="ECO:0000256" key="12">
    <source>
        <dbReference type="ARBA" id="ARBA00022946"/>
    </source>
</evidence>
<dbReference type="Pfam" id="PF01753">
    <property type="entry name" value="zf-MYND"/>
    <property type="match status" value="1"/>
</dbReference>
<dbReference type="PROSITE" id="PS50865">
    <property type="entry name" value="ZF_MYND_2"/>
    <property type="match status" value="1"/>
</dbReference>
<keyword evidence="11" id="KW-0862">Zinc</keyword>
<evidence type="ECO:0000256" key="5">
    <source>
        <dbReference type="ARBA" id="ARBA00022640"/>
    </source>
</evidence>
<dbReference type="OrthoDB" id="2923501at2759"/>
<dbReference type="InterPro" id="IPR039606">
    <property type="entry name" value="Phytol/farnesol_kinase"/>
</dbReference>
<evidence type="ECO:0000256" key="13">
    <source>
        <dbReference type="ARBA" id="ARBA00022989"/>
    </source>
</evidence>
<dbReference type="GO" id="GO:0016020">
    <property type="term" value="C:membrane"/>
    <property type="evidence" value="ECO:0007669"/>
    <property type="project" value="UniProtKB-SubCell"/>
</dbReference>
<organism evidence="20 21">
    <name type="scientific">Ephemerocybe angulata</name>
    <dbReference type="NCBI Taxonomy" id="980116"/>
    <lineage>
        <taxon>Eukaryota</taxon>
        <taxon>Fungi</taxon>
        <taxon>Dikarya</taxon>
        <taxon>Basidiomycota</taxon>
        <taxon>Agaricomycotina</taxon>
        <taxon>Agaricomycetes</taxon>
        <taxon>Agaricomycetidae</taxon>
        <taxon>Agaricales</taxon>
        <taxon>Agaricineae</taxon>
        <taxon>Psathyrellaceae</taxon>
        <taxon>Ephemerocybe</taxon>
    </lineage>
</organism>
<evidence type="ECO:0000256" key="10">
    <source>
        <dbReference type="ARBA" id="ARBA00022777"/>
    </source>
</evidence>
<evidence type="ECO:0000313" key="21">
    <source>
        <dbReference type="Proteomes" id="UP000521943"/>
    </source>
</evidence>
<keyword evidence="9 18" id="KW-0863">Zinc-finger</keyword>
<comment type="caution">
    <text evidence="20">The sequence shown here is derived from an EMBL/GenBank/DDBJ whole genome shotgun (WGS) entry which is preliminary data.</text>
</comment>
<dbReference type="PANTHER" id="PTHR32523">
    <property type="entry name" value="PHYTOL KINASE 1, CHLOROPLASTIC"/>
    <property type="match status" value="1"/>
</dbReference>
<gene>
    <name evidence="20" type="ORF">DFP72DRAFT_1077554</name>
</gene>
<keyword evidence="4" id="KW-0150">Chloroplast</keyword>
<evidence type="ECO:0000256" key="18">
    <source>
        <dbReference type="PROSITE-ProRule" id="PRU00134"/>
    </source>
</evidence>
<keyword evidence="13" id="KW-1133">Transmembrane helix</keyword>
<feature type="domain" description="MYND-type" evidence="19">
    <location>
        <begin position="421"/>
        <end position="469"/>
    </location>
</feature>
<comment type="pathway">
    <text evidence="15">Cofactor biosynthesis; tocopherol biosynthesis.</text>
</comment>
<dbReference type="GO" id="GO:0008270">
    <property type="term" value="F:zinc ion binding"/>
    <property type="evidence" value="ECO:0007669"/>
    <property type="project" value="UniProtKB-KW"/>
</dbReference>
<dbReference type="EC" id="2.7.1.182" evidence="16"/>
<dbReference type="AlphaFoldDB" id="A0A8H6HEI9"/>
<evidence type="ECO:0000256" key="17">
    <source>
        <dbReference type="ARBA" id="ARBA00048889"/>
    </source>
</evidence>
<keyword evidence="12" id="KW-0809">Transit peptide</keyword>
<sequence length="665" mass="74891">MAALEQKPYALKTLDDLLEKLKIDDIPNRRHFKDSDWADKAVAAYSALGGVILLVQRCMKPVSAAISPSTRQATIDRVLSSFDLIEGWACYWTSPEILTSPRLEQIAGITPPGITQPQAIARFLLVLLSFDPSISKHFFSSTTSIDLVLRLWTQTEGKGDNKQPYVNVESETERACMIVRLMLHCVQEDDGLAAFIDRIGSREAGFPRHVAQLTLQRLDAAHRALERRRGTDEIVGGTLAYSRDVVHIIDRLVTDPLMQRAFEHHDYARKLSEAFQGFLKPIEALDPTKYVDDLGTCVSVMVQAILFSAQSNRPHNLALALAHGLMDMLVWLLKVSQAWEDGPHNLVFCLSGLASYLPWTAVLLQLRPYYRVRLEVEKEAGRISGGIAGDLGREWRRFNVALWEHFQAYSLWDGKVRLCDNLECQRATHGGDAPASLPTSKECAGCSSFVYCGELCQKKDWDARHSKECASARIDSIIHRATPGAWYSPRQRAYHVALIEHRFNSFLERCTDPYYFIARAYEKGTTAPTFGAAALAFLEQKEIRKRSRFFHLTASSVYGLEVPFMEIKQGQYPLRPLPCATQLGYLQPRMDEYLKESGALKGEFEIGNNAQDIVDRRTVKYVECSFKLGESTEVHVMVKMRLDWDMKRGVGKFLGVASMARFGGA</sequence>
<evidence type="ECO:0000256" key="16">
    <source>
        <dbReference type="ARBA" id="ARBA00039024"/>
    </source>
</evidence>
<evidence type="ECO:0000256" key="11">
    <source>
        <dbReference type="ARBA" id="ARBA00022833"/>
    </source>
</evidence>
<keyword evidence="6" id="KW-0808">Transferase</keyword>